<evidence type="ECO:0000256" key="1">
    <source>
        <dbReference type="ARBA" id="ARBA00003863"/>
    </source>
</evidence>
<accession>A0A162RG30</accession>
<dbReference type="GO" id="GO:0006265">
    <property type="term" value="P:DNA topological change"/>
    <property type="evidence" value="ECO:0007669"/>
    <property type="project" value="InterPro"/>
</dbReference>
<dbReference type="GO" id="GO:0003690">
    <property type="term" value="F:double-stranded DNA binding"/>
    <property type="evidence" value="ECO:0007669"/>
    <property type="project" value="InterPro"/>
</dbReference>
<reference evidence="2 3" key="1">
    <citation type="submission" date="2016-04" db="EMBL/GenBank/DDBJ databases">
        <title>Genome sequence of Clostridium magnum DSM 2767.</title>
        <authorList>
            <person name="Poehlein A."/>
            <person name="Uhlig R."/>
            <person name="Fischer R."/>
            <person name="Bahl H."/>
            <person name="Daniel R."/>
        </authorList>
    </citation>
    <scope>NUCLEOTIDE SEQUENCE [LARGE SCALE GENOMIC DNA]</scope>
    <source>
        <strain evidence="2 3">DSM 2767</strain>
    </source>
</reference>
<dbReference type="AlphaFoldDB" id="A0A162RG30"/>
<dbReference type="RefSeq" id="WP_066628183.1">
    <property type="nucleotide sequence ID" value="NZ_FQXL01000029.1"/>
</dbReference>
<organism evidence="2 3">
    <name type="scientific">Clostridium magnum DSM 2767</name>
    <dbReference type="NCBI Taxonomy" id="1121326"/>
    <lineage>
        <taxon>Bacteria</taxon>
        <taxon>Bacillati</taxon>
        <taxon>Bacillota</taxon>
        <taxon>Clostridia</taxon>
        <taxon>Eubacteriales</taxon>
        <taxon>Clostridiaceae</taxon>
        <taxon>Clostridium</taxon>
    </lineage>
</organism>
<evidence type="ECO:0000313" key="2">
    <source>
        <dbReference type="EMBL" id="KZL89851.1"/>
    </source>
</evidence>
<dbReference type="Pfam" id="PF00269">
    <property type="entry name" value="SASP"/>
    <property type="match status" value="1"/>
</dbReference>
<gene>
    <name evidence="2" type="primary">sspC2_4</name>
    <name evidence="2" type="ORF">CLMAG_48650</name>
</gene>
<comment type="caution">
    <text evidence="2">The sequence shown here is derived from an EMBL/GenBank/DDBJ whole genome shotgun (WGS) entry which is preliminary data.</text>
</comment>
<dbReference type="STRING" id="1121326.CLMAG_48650"/>
<evidence type="ECO:0000313" key="3">
    <source>
        <dbReference type="Proteomes" id="UP000076603"/>
    </source>
</evidence>
<name>A0A162RG30_9CLOT</name>
<protein>
    <submittedName>
        <fullName evidence="2">Small, acid-soluble spore protein C2</fullName>
    </submittedName>
</protein>
<dbReference type="InterPro" id="IPR001448">
    <property type="entry name" value="SASP_alpha/beta-type"/>
</dbReference>
<dbReference type="Gene3D" id="6.10.10.80">
    <property type="entry name" value="Small, acid-soluble spore protein, alpha/beta type-like"/>
    <property type="match status" value="1"/>
</dbReference>
<dbReference type="PATRIC" id="fig|1121326.3.peg.4925"/>
<dbReference type="EMBL" id="LWAE01000007">
    <property type="protein sequence ID" value="KZL89851.1"/>
    <property type="molecule type" value="Genomic_DNA"/>
</dbReference>
<keyword evidence="3" id="KW-1185">Reference proteome</keyword>
<dbReference type="InterPro" id="IPR038300">
    <property type="entry name" value="SASP_sf_alpha/beta"/>
</dbReference>
<sequence length="74" mass="7906">MDNKYKKQNYAAAKETAKTKTELANELGIPVPKDGYWGNMTAKTCGTVGGAVGGQKVKAAIESFERSLLGDPEK</sequence>
<dbReference type="Proteomes" id="UP000076603">
    <property type="component" value="Unassembled WGS sequence"/>
</dbReference>
<proteinExistence type="predicted"/>
<comment type="function">
    <text evidence="1">SASP are bound to spore DNA. They are double-stranded DNA-binding proteins that cause DNA to change to an a-like conformation. They protect the DNA backbone from chemical and enzymatic cleavage and are thus involved in dormant spore's high resistance to UV light.</text>
</comment>